<keyword evidence="1 4" id="KW-0808">Transferase</keyword>
<dbReference type="InterPro" id="IPR027791">
    <property type="entry name" value="Galactosyl_T_C"/>
</dbReference>
<evidence type="ECO:0000256" key="1">
    <source>
        <dbReference type="ARBA" id="ARBA00022679"/>
    </source>
</evidence>
<gene>
    <name evidence="4" type="ORF">QEH59_11970</name>
</gene>
<reference evidence="4 5" key="1">
    <citation type="submission" date="2023-04" db="EMBL/GenBank/DDBJ databases">
        <title>A novel bacteria isolated from coastal sediment.</title>
        <authorList>
            <person name="Liu X.-J."/>
            <person name="Du Z.-J."/>
        </authorList>
    </citation>
    <scope>NUCLEOTIDE SEQUENCE [LARGE SCALE GENOMIC DNA]</scope>
    <source>
        <strain evidence="4 5">SDUM461004</strain>
    </source>
</reference>
<organism evidence="4 5">
    <name type="scientific">Thalassobacterium sedimentorum</name>
    <dbReference type="NCBI Taxonomy" id="3041258"/>
    <lineage>
        <taxon>Bacteria</taxon>
        <taxon>Pseudomonadati</taxon>
        <taxon>Verrucomicrobiota</taxon>
        <taxon>Opitutia</taxon>
        <taxon>Puniceicoccales</taxon>
        <taxon>Coraliomargaritaceae</taxon>
        <taxon>Thalassobacterium</taxon>
    </lineage>
</organism>
<dbReference type="InterPro" id="IPR001173">
    <property type="entry name" value="Glyco_trans_2-like"/>
</dbReference>
<comment type="caution">
    <text evidence="4">The sequence shown here is derived from an EMBL/GenBank/DDBJ whole genome shotgun (WGS) entry which is preliminary data.</text>
</comment>
<evidence type="ECO:0000259" key="3">
    <source>
        <dbReference type="Pfam" id="PF02709"/>
    </source>
</evidence>
<dbReference type="Pfam" id="PF00535">
    <property type="entry name" value="Glycos_transf_2"/>
    <property type="match status" value="1"/>
</dbReference>
<dbReference type="Gene3D" id="3.90.550.10">
    <property type="entry name" value="Spore Coat Polysaccharide Biosynthesis Protein SpsA, Chain A"/>
    <property type="match status" value="1"/>
</dbReference>
<dbReference type="Pfam" id="PF02709">
    <property type="entry name" value="Glyco_transf_7C"/>
    <property type="match status" value="1"/>
</dbReference>
<dbReference type="InterPro" id="IPR029044">
    <property type="entry name" value="Nucleotide-diphossugar_trans"/>
</dbReference>
<accession>A0ABU1AJZ9</accession>
<dbReference type="EC" id="2.4.-.-" evidence="4"/>
<keyword evidence="5" id="KW-1185">Reference proteome</keyword>
<feature type="domain" description="Glycosyltransferase 2-like" evidence="2">
    <location>
        <begin position="6"/>
        <end position="123"/>
    </location>
</feature>
<dbReference type="GO" id="GO:0016757">
    <property type="term" value="F:glycosyltransferase activity"/>
    <property type="evidence" value="ECO:0007669"/>
    <property type="project" value="UniProtKB-KW"/>
</dbReference>
<dbReference type="RefSeq" id="WP_308985605.1">
    <property type="nucleotide sequence ID" value="NZ_JARXIC010000018.1"/>
</dbReference>
<evidence type="ECO:0000313" key="5">
    <source>
        <dbReference type="Proteomes" id="UP001243717"/>
    </source>
</evidence>
<dbReference type="PANTHER" id="PTHR22916">
    <property type="entry name" value="GLYCOSYLTRANSFERASE"/>
    <property type="match status" value="1"/>
</dbReference>
<sequence length="276" mass="31952">MPKCTLIVNVYNQAKQLDVLLESALKQTNQEFEIVVADDGSSDETETIVAKWTSKLAIKRVWHEDRGFYRTIILNTAAKSANSDYLIFVDGDMILHHRFIEMHLKHAHPQRVMCGWRGCKIRQDIAEQIIRKEITFSTRTASVLWRGLKGEVIKPFRTTIIENKWLRKIMCKERHHVGGCNFAMHKKNYELCNGMDETILQYGYEDHEIGRRLDNNGIKAVGIRNCANTYHLEHGKSENPGIKDVLTRIYANEHKQCKFGLKTLEDGSTNEMFFPK</sequence>
<protein>
    <submittedName>
        <fullName evidence="4">Glycosyltransferase</fullName>
        <ecNumber evidence="4">2.4.-.-</ecNumber>
    </submittedName>
</protein>
<dbReference type="EMBL" id="JARXIC010000018">
    <property type="protein sequence ID" value="MDQ8195146.1"/>
    <property type="molecule type" value="Genomic_DNA"/>
</dbReference>
<evidence type="ECO:0000259" key="2">
    <source>
        <dbReference type="Pfam" id="PF00535"/>
    </source>
</evidence>
<dbReference type="SUPFAM" id="SSF53448">
    <property type="entry name" value="Nucleotide-diphospho-sugar transferases"/>
    <property type="match status" value="1"/>
</dbReference>
<feature type="domain" description="Galactosyltransferase C-terminal" evidence="3">
    <location>
        <begin position="178"/>
        <end position="234"/>
    </location>
</feature>
<name>A0ABU1AJZ9_9BACT</name>
<evidence type="ECO:0000313" key="4">
    <source>
        <dbReference type="EMBL" id="MDQ8195146.1"/>
    </source>
</evidence>
<proteinExistence type="predicted"/>
<keyword evidence="4" id="KW-0328">Glycosyltransferase</keyword>
<dbReference type="Proteomes" id="UP001243717">
    <property type="component" value="Unassembled WGS sequence"/>
</dbReference>